<reference evidence="2 3" key="1">
    <citation type="submission" date="2019-09" db="EMBL/GenBank/DDBJ databases">
        <title>NBRP : Genome information of microbial organism related human and environment.</title>
        <authorList>
            <person name="Hattori M."/>
            <person name="Oshima K."/>
            <person name="Inaba H."/>
            <person name="Suda W."/>
            <person name="Sakamoto M."/>
            <person name="Iino T."/>
            <person name="Kitahara M."/>
            <person name="Oshida Y."/>
            <person name="Iida T."/>
            <person name="Kudo T."/>
            <person name="Itoh T."/>
            <person name="Ohkuma M."/>
        </authorList>
    </citation>
    <scope>NUCLEOTIDE SEQUENCE [LARGE SCALE GENOMIC DNA]</scope>
    <source>
        <strain evidence="2 3">Mie-1</strain>
    </source>
</reference>
<accession>A0A5A7MXH9</accession>
<dbReference type="EMBL" id="BKCM01000005">
    <property type="protein sequence ID" value="GER00567.1"/>
    <property type="molecule type" value="Genomic_DNA"/>
</dbReference>
<sequence>MRHTLLKLFRRLVTVAVALNIIFGSLYPVTSSLELDISDKLQHFVAYFILAFVLGLSSRPLTWRLFYLACAAGLGALIEIIQPFVGRQMALDDFLVDLLGVAVGGVLGVLARPVLVRWLEPDAV</sequence>
<comment type="caution">
    <text evidence="2">The sequence shown here is derived from an EMBL/GenBank/DDBJ whole genome shotgun (WGS) entry which is preliminary data.</text>
</comment>
<dbReference type="PANTHER" id="PTHR28008">
    <property type="entry name" value="DOMAIN PROTEIN, PUTATIVE (AFU_ORTHOLOGUE AFUA_3G10980)-RELATED"/>
    <property type="match status" value="1"/>
</dbReference>
<dbReference type="NCBIfam" id="NF037970">
    <property type="entry name" value="vanZ_1"/>
    <property type="match status" value="1"/>
</dbReference>
<keyword evidence="1" id="KW-0812">Transmembrane</keyword>
<organism evidence="2 3">
    <name type="scientific">Iodidimonas gelatinilytica</name>
    <dbReference type="NCBI Taxonomy" id="1236966"/>
    <lineage>
        <taxon>Bacteria</taxon>
        <taxon>Pseudomonadati</taxon>
        <taxon>Pseudomonadota</taxon>
        <taxon>Alphaproteobacteria</taxon>
        <taxon>Iodidimonadales</taxon>
        <taxon>Iodidimonadaceae</taxon>
        <taxon>Iodidimonas</taxon>
    </lineage>
</organism>
<dbReference type="RefSeq" id="WP_150002098.1">
    <property type="nucleotide sequence ID" value="NZ_BKCM01000005.1"/>
</dbReference>
<feature type="transmembrane region" description="Helical" evidence="1">
    <location>
        <begin position="41"/>
        <end position="58"/>
    </location>
</feature>
<gene>
    <name evidence="2" type="ORF">JCM17845_11900</name>
</gene>
<evidence type="ECO:0000313" key="3">
    <source>
        <dbReference type="Proteomes" id="UP000325187"/>
    </source>
</evidence>
<evidence type="ECO:0008006" key="4">
    <source>
        <dbReference type="Google" id="ProtNLM"/>
    </source>
</evidence>
<feature type="transmembrane region" description="Helical" evidence="1">
    <location>
        <begin position="98"/>
        <end position="119"/>
    </location>
</feature>
<evidence type="ECO:0000313" key="2">
    <source>
        <dbReference type="EMBL" id="GER00567.1"/>
    </source>
</evidence>
<evidence type="ECO:0000256" key="1">
    <source>
        <dbReference type="SAM" id="Phobius"/>
    </source>
</evidence>
<feature type="transmembrane region" description="Helical" evidence="1">
    <location>
        <begin position="12"/>
        <end position="29"/>
    </location>
</feature>
<dbReference type="Proteomes" id="UP000325187">
    <property type="component" value="Unassembled WGS sequence"/>
</dbReference>
<proteinExistence type="predicted"/>
<keyword evidence="1" id="KW-0472">Membrane</keyword>
<keyword evidence="3" id="KW-1185">Reference proteome</keyword>
<name>A0A5A7MXH9_9PROT</name>
<dbReference type="AlphaFoldDB" id="A0A5A7MXH9"/>
<dbReference type="PANTHER" id="PTHR28008:SF1">
    <property type="entry name" value="DOMAIN PROTEIN, PUTATIVE (AFU_ORTHOLOGUE AFUA_3G10980)-RELATED"/>
    <property type="match status" value="1"/>
</dbReference>
<keyword evidence="1" id="KW-1133">Transmembrane helix</keyword>
<protein>
    <recommendedName>
        <fullName evidence="4">VanZ-like domain-containing protein</fullName>
    </recommendedName>
</protein>
<feature type="transmembrane region" description="Helical" evidence="1">
    <location>
        <begin position="65"/>
        <end position="86"/>
    </location>
</feature>